<dbReference type="Proteomes" id="UP000204254">
    <property type="component" value="Segment"/>
</dbReference>
<evidence type="ECO:0000259" key="2">
    <source>
        <dbReference type="SMART" id="SM00646"/>
    </source>
</evidence>
<dbReference type="GO" id="GO:0009253">
    <property type="term" value="P:peptidoglycan catabolic process"/>
    <property type="evidence" value="ECO:0007669"/>
    <property type="project" value="InterPro"/>
</dbReference>
<gene>
    <name evidence="3" type="ORF">TRIPP_21</name>
</gene>
<accession>A0A0N9SGH1</accession>
<dbReference type="Gene3D" id="3.40.630.40">
    <property type="entry name" value="Zn-dependent exopeptidases"/>
    <property type="match status" value="1"/>
</dbReference>
<proteinExistence type="predicted"/>
<dbReference type="KEGG" id="vg:26636979"/>
<dbReference type="Pfam" id="PF01520">
    <property type="entry name" value="Amidase_3"/>
    <property type="match status" value="1"/>
</dbReference>
<keyword evidence="1" id="KW-0378">Hydrolase</keyword>
<protein>
    <submittedName>
        <fullName evidence="3">N-acetylmuramoyl-L-alanine amidase</fullName>
    </submittedName>
</protein>
<feature type="domain" description="MurNAc-LAA" evidence="2">
    <location>
        <begin position="62"/>
        <end position="169"/>
    </location>
</feature>
<dbReference type="GO" id="GO:0008745">
    <property type="term" value="F:N-acetylmuramoyl-L-alanine amidase activity"/>
    <property type="evidence" value="ECO:0007669"/>
    <property type="project" value="InterPro"/>
</dbReference>
<name>A0A0N9SGH1_9CAUD</name>
<organism evidence="3 4">
    <name type="scientific">Paenibacillus phage Tripp</name>
    <dbReference type="NCBI Taxonomy" id="1718161"/>
    <lineage>
        <taxon>Viruses</taxon>
        <taxon>Duplodnaviria</taxon>
        <taxon>Heunggongvirae</taxon>
        <taxon>Uroviricota</taxon>
        <taxon>Caudoviricetes</taxon>
        <taxon>Halcyonevirus</taxon>
        <taxon>Halcyonevirus tripp</taxon>
    </lineage>
</organism>
<dbReference type="InterPro" id="IPR002508">
    <property type="entry name" value="MurNAc-LAA_cat"/>
</dbReference>
<sequence>MSKLCLDFGHGGKDSGAVGHGMKEKDIVLDVGLRTHKILTNAGIDVLLTRSDDTFVGLSDRARKANSWGADLFVSLHNNSGGGYGFESFTYLKTDSKTDQFRAAVHSEVAPLFRRDRGMKQANLAVLRETRMPACLLELGFIDNAEDAADLARDDFRDKLAVAIANGILKAFGMGTVSHQGAGRPVDAGIAENVINSFLVKGRYDAHAAGNTQSRDWIRLCEDELRASAGLHPAGPGRPLNPDIAQNVINSFLGPGWKDADEAGNTESRDWIHHCANELRKAAGMPTED</sequence>
<dbReference type="PANTHER" id="PTHR30404:SF0">
    <property type="entry name" value="N-ACETYLMURAMOYL-L-ALANINE AMIDASE AMIC"/>
    <property type="match status" value="1"/>
</dbReference>
<reference evidence="3 4" key="1">
    <citation type="journal article" date="2016" name="Genome Announc.">
        <title>Paenibacillus larvae Phage Tripp Genome Has 378-Base-Pair Terminal Repeats.</title>
        <authorList>
            <person name="Abraham J."/>
            <person name="Bousquet A.C."/>
            <person name="Bruff E."/>
            <person name="Carson N."/>
            <person name="Clark A."/>
            <person name="Connell A."/>
            <person name="Davis Z."/>
            <person name="Dums J."/>
            <person name="Everington C."/>
            <person name="Groth A."/>
            <person name="Hawes N."/>
            <person name="McArthur N."/>
            <person name="McKenney C."/>
            <person name="Oufkir A."/>
            <person name="Pearce B."/>
            <person name="Rampal S."/>
            <person name="Rozier H."/>
            <person name="Schaff J."/>
            <person name="Slehria T."/>
            <person name="Carson S."/>
            <person name="Miller E.S."/>
        </authorList>
    </citation>
    <scope>NUCLEOTIDE SEQUENCE [LARGE SCALE GENOMIC DNA]</scope>
</reference>
<dbReference type="OrthoDB" id="9480at10239"/>
<dbReference type="PANTHER" id="PTHR30404">
    <property type="entry name" value="N-ACETYLMURAMOYL-L-ALANINE AMIDASE"/>
    <property type="match status" value="1"/>
</dbReference>
<dbReference type="SMART" id="SM00646">
    <property type="entry name" value="Ami_3"/>
    <property type="match status" value="1"/>
</dbReference>
<evidence type="ECO:0000256" key="1">
    <source>
        <dbReference type="ARBA" id="ARBA00022801"/>
    </source>
</evidence>
<keyword evidence="4" id="KW-1185">Reference proteome</keyword>
<dbReference type="InterPro" id="IPR050695">
    <property type="entry name" value="N-acetylmuramoyl_amidase_3"/>
</dbReference>
<evidence type="ECO:0000313" key="3">
    <source>
        <dbReference type="EMBL" id="ALH46394.1"/>
    </source>
</evidence>
<dbReference type="GeneID" id="26636979"/>
<dbReference type="CDD" id="cd02696">
    <property type="entry name" value="MurNAc-LAA"/>
    <property type="match status" value="1"/>
</dbReference>
<dbReference type="RefSeq" id="YP_009210541.1">
    <property type="nucleotide sequence ID" value="NC_028930.1"/>
</dbReference>
<evidence type="ECO:0000313" key="4">
    <source>
        <dbReference type="Proteomes" id="UP000204254"/>
    </source>
</evidence>
<dbReference type="EMBL" id="KT755656">
    <property type="protein sequence ID" value="ALH46394.1"/>
    <property type="molecule type" value="Genomic_DNA"/>
</dbReference>
<dbReference type="SUPFAM" id="SSF53187">
    <property type="entry name" value="Zn-dependent exopeptidases"/>
    <property type="match status" value="1"/>
</dbReference>